<comment type="caution">
    <text evidence="2">The sequence shown here is derived from an EMBL/GenBank/DDBJ whole genome shotgun (WGS) entry which is preliminary data.</text>
</comment>
<evidence type="ECO:0000313" key="3">
    <source>
        <dbReference type="Proteomes" id="UP000177026"/>
    </source>
</evidence>
<dbReference type="EMBL" id="MFZI01000038">
    <property type="protein sequence ID" value="OGK20257.1"/>
    <property type="molecule type" value="Genomic_DNA"/>
</dbReference>
<evidence type="ECO:0000256" key="1">
    <source>
        <dbReference type="SAM" id="SignalP"/>
    </source>
</evidence>
<gene>
    <name evidence="2" type="ORF">A2866_00055</name>
</gene>
<proteinExistence type="predicted"/>
<name>A0A1F7GMS9_9BACT</name>
<feature type="chain" id="PRO_5009529197" description="FTP domain-containing protein" evidence="1">
    <location>
        <begin position="36"/>
        <end position="373"/>
    </location>
</feature>
<dbReference type="Proteomes" id="UP000177026">
    <property type="component" value="Unassembled WGS sequence"/>
</dbReference>
<evidence type="ECO:0000313" key="2">
    <source>
        <dbReference type="EMBL" id="OGK20257.1"/>
    </source>
</evidence>
<sequence length="373" mass="40895">MSIPVDLRANFRFLRLMTVFLPAIAVLACVPQAQATPTYISPTPIVRPTETIVPPTLVKSEKQAIAQKADIEKIQKLLGISGNLDEATVQNLIFNINLPIDPNFSVAYTDIYGNARTISIDQSDGQPIFEGDLPISDVNEGVYMEYKEDASTYADILGEVHVGIYGNENAISTYKDFTSDPVKRQQIEAAFQQYFRYSPAKNKAIHLVFHKNGQINVNSFGTADMEPIDIYGDPFSEGIRGATTIGDGNTKGKLNTDGTVDAEFLRNHVVFFIPGMGISAQLTGTSFTQSAHGTFGNEFPHVGNRSPSGLKKRLQYFRNDDDAFNFAVEARSTATDFAATFIPQKMLPAMFGSYEQGQAVTGLFASMNEAAKR</sequence>
<accession>A0A1F7GMS9</accession>
<evidence type="ECO:0008006" key="4">
    <source>
        <dbReference type="Google" id="ProtNLM"/>
    </source>
</evidence>
<protein>
    <recommendedName>
        <fullName evidence="4">FTP domain-containing protein</fullName>
    </recommendedName>
</protein>
<reference evidence="2 3" key="1">
    <citation type="journal article" date="2016" name="Nat. Commun.">
        <title>Thousands of microbial genomes shed light on interconnected biogeochemical processes in an aquifer system.</title>
        <authorList>
            <person name="Anantharaman K."/>
            <person name="Brown C.T."/>
            <person name="Hug L.A."/>
            <person name="Sharon I."/>
            <person name="Castelle C.J."/>
            <person name="Probst A.J."/>
            <person name="Thomas B.C."/>
            <person name="Singh A."/>
            <person name="Wilkins M.J."/>
            <person name="Karaoz U."/>
            <person name="Brodie E.L."/>
            <person name="Williams K.H."/>
            <person name="Hubbard S.S."/>
            <person name="Banfield J.F."/>
        </authorList>
    </citation>
    <scope>NUCLEOTIDE SEQUENCE [LARGE SCALE GENOMIC DNA]</scope>
</reference>
<dbReference type="AlphaFoldDB" id="A0A1F7GMS9"/>
<keyword evidence="1" id="KW-0732">Signal</keyword>
<feature type="signal peptide" evidence="1">
    <location>
        <begin position="1"/>
        <end position="35"/>
    </location>
</feature>
<organism evidence="2 3">
    <name type="scientific">Candidatus Roizmanbacteria bacterium RIFCSPHIGHO2_01_FULL_39_8</name>
    <dbReference type="NCBI Taxonomy" id="1802033"/>
    <lineage>
        <taxon>Bacteria</taxon>
        <taxon>Candidatus Roizmaniibacteriota</taxon>
    </lineage>
</organism>